<keyword evidence="4" id="KW-1185">Reference proteome</keyword>
<proteinExistence type="predicted"/>
<feature type="compositionally biased region" description="Basic and acidic residues" evidence="1">
    <location>
        <begin position="197"/>
        <end position="251"/>
    </location>
</feature>
<protein>
    <recommendedName>
        <fullName evidence="2">PWWP domain-containing protein</fullName>
    </recommendedName>
</protein>
<feature type="compositionally biased region" description="Basic and acidic residues" evidence="1">
    <location>
        <begin position="65"/>
        <end position="130"/>
    </location>
</feature>
<reference evidence="3 4" key="1">
    <citation type="submission" date="2024-03" db="EMBL/GenBank/DDBJ databases">
        <title>The genome assembly and annotation of the cricket Gryllus longicercus Weissman &amp; Gray.</title>
        <authorList>
            <person name="Szrajer S."/>
            <person name="Gray D."/>
            <person name="Ylla G."/>
        </authorList>
    </citation>
    <scope>NUCLEOTIDE SEQUENCE [LARGE SCALE GENOMIC DNA]</scope>
    <source>
        <strain evidence="3">DAG 2021-001</strain>
        <tissue evidence="3">Whole body minus gut</tissue>
    </source>
</reference>
<evidence type="ECO:0000256" key="1">
    <source>
        <dbReference type="SAM" id="MobiDB-lite"/>
    </source>
</evidence>
<dbReference type="Proteomes" id="UP001378592">
    <property type="component" value="Unassembled WGS sequence"/>
</dbReference>
<feature type="domain" description="PWWP" evidence="2">
    <location>
        <begin position="288"/>
        <end position="356"/>
    </location>
</feature>
<feature type="region of interest" description="Disordered" evidence="1">
    <location>
        <begin position="421"/>
        <end position="499"/>
    </location>
</feature>
<dbReference type="Pfam" id="PF00855">
    <property type="entry name" value="PWWP"/>
    <property type="match status" value="1"/>
</dbReference>
<dbReference type="CDD" id="cd20144">
    <property type="entry name" value="PWWP_NSD_rpt1"/>
    <property type="match status" value="1"/>
</dbReference>
<dbReference type="PROSITE" id="PS50812">
    <property type="entry name" value="PWWP"/>
    <property type="match status" value="1"/>
</dbReference>
<feature type="compositionally biased region" description="Basic residues" evidence="1">
    <location>
        <begin position="490"/>
        <end position="499"/>
    </location>
</feature>
<accession>A0AAN9VAK9</accession>
<sequence>MATAKSSENDYNVRKGEKTSDSNTSSRRAQKSKVLEHSDGSQKKQTRAKTRTALSDDIPPSSVNKAREKGRAVVELPKDGDGSVLSKKEVENSTPPKKDAETVGPPKKDLSGTVSPKKDLGSGPVKKDMMVSGILKKDAVGSFSVKKDVSGSGQPKNGESIGLPKKDVQSLAASKKDVEASLGKSRKFKVKLSSNVSEKKRDDRLNPLKIEETKSEVTTSEKTKNKEDKLKADRRENSTTGKIDEKNHEIMNSDVTSSVDEKPSSRPARNYSPAVAIASLTKEGGWSPGDLAWGRVGQHPFWPCIIAIDHVSGIYTKSKRVGRGLNSVQQSLHVQFFGDNGRHSWIPTSCVIKYEGPDQFHKFAEKVLNEMKKKDKKYSSAFHVKPASKPKWEIAIREAEESVPKAREDRIQFFQDLLPKRKTAEKSEPAPKNVTNGTKSNVQLVKKRNKRPNPITDEKPAKQMKIERQVAIKDEDARKKMENTIINAPTRKKRGRNKN</sequence>
<feature type="region of interest" description="Disordered" evidence="1">
    <location>
        <begin position="1"/>
        <end position="130"/>
    </location>
</feature>
<evidence type="ECO:0000259" key="2">
    <source>
        <dbReference type="PROSITE" id="PS50812"/>
    </source>
</evidence>
<dbReference type="EMBL" id="JAZDUA010000429">
    <property type="protein sequence ID" value="KAK7792725.1"/>
    <property type="molecule type" value="Genomic_DNA"/>
</dbReference>
<evidence type="ECO:0000313" key="4">
    <source>
        <dbReference type="Proteomes" id="UP001378592"/>
    </source>
</evidence>
<feature type="compositionally biased region" description="Basic and acidic residues" evidence="1">
    <location>
        <begin position="7"/>
        <end position="20"/>
    </location>
</feature>
<evidence type="ECO:0000313" key="3">
    <source>
        <dbReference type="EMBL" id="KAK7792725.1"/>
    </source>
</evidence>
<dbReference type="AlphaFoldDB" id="A0AAN9VAK9"/>
<organism evidence="3 4">
    <name type="scientific">Gryllus longicercus</name>
    <dbReference type="NCBI Taxonomy" id="2509291"/>
    <lineage>
        <taxon>Eukaryota</taxon>
        <taxon>Metazoa</taxon>
        <taxon>Ecdysozoa</taxon>
        <taxon>Arthropoda</taxon>
        <taxon>Hexapoda</taxon>
        <taxon>Insecta</taxon>
        <taxon>Pterygota</taxon>
        <taxon>Neoptera</taxon>
        <taxon>Polyneoptera</taxon>
        <taxon>Orthoptera</taxon>
        <taxon>Ensifera</taxon>
        <taxon>Gryllidea</taxon>
        <taxon>Grylloidea</taxon>
        <taxon>Gryllidae</taxon>
        <taxon>Gryllinae</taxon>
        <taxon>Gryllus</taxon>
    </lineage>
</organism>
<dbReference type="Gene3D" id="2.30.30.140">
    <property type="match status" value="1"/>
</dbReference>
<feature type="compositionally biased region" description="Basic and acidic residues" evidence="1">
    <location>
        <begin position="456"/>
        <end position="482"/>
    </location>
</feature>
<feature type="compositionally biased region" description="Basic and acidic residues" evidence="1">
    <location>
        <begin position="164"/>
        <end position="179"/>
    </location>
</feature>
<feature type="region of interest" description="Disordered" evidence="1">
    <location>
        <begin position="142"/>
        <end position="270"/>
    </location>
</feature>
<dbReference type="SUPFAM" id="SSF63748">
    <property type="entry name" value="Tudor/PWWP/MBT"/>
    <property type="match status" value="1"/>
</dbReference>
<comment type="caution">
    <text evidence="3">The sequence shown here is derived from an EMBL/GenBank/DDBJ whole genome shotgun (WGS) entry which is preliminary data.</text>
</comment>
<feature type="compositionally biased region" description="Polar residues" evidence="1">
    <location>
        <begin position="433"/>
        <end position="443"/>
    </location>
</feature>
<gene>
    <name evidence="3" type="ORF">R5R35_005933</name>
</gene>
<feature type="compositionally biased region" description="Basic and acidic residues" evidence="1">
    <location>
        <begin position="33"/>
        <end position="42"/>
    </location>
</feature>
<name>A0AAN9VAK9_9ORTH</name>
<dbReference type="InterPro" id="IPR000313">
    <property type="entry name" value="PWWP_dom"/>
</dbReference>